<evidence type="ECO:0000259" key="1">
    <source>
        <dbReference type="SMART" id="SM00834"/>
    </source>
</evidence>
<evidence type="ECO:0000313" key="2">
    <source>
        <dbReference type="EMBL" id="HHS63493.1"/>
    </source>
</evidence>
<dbReference type="InterPro" id="IPR013429">
    <property type="entry name" value="Regulatory_FmdB_Zinc_ribbon"/>
</dbReference>
<dbReference type="NCBIfam" id="TIGR02605">
    <property type="entry name" value="CxxC_CxxC_SSSS"/>
    <property type="match status" value="1"/>
</dbReference>
<protein>
    <submittedName>
        <fullName evidence="2">Zinc ribbon domain-containing protein</fullName>
    </submittedName>
</protein>
<dbReference type="EMBL" id="DTHJ01000164">
    <property type="protein sequence ID" value="HHS63493.1"/>
    <property type="molecule type" value="Genomic_DNA"/>
</dbReference>
<name>A0A7C6AGR7_UNCW3</name>
<dbReference type="SMART" id="SM00834">
    <property type="entry name" value="CxxC_CXXC_SSSS"/>
    <property type="match status" value="1"/>
</dbReference>
<dbReference type="Pfam" id="PF09723">
    <property type="entry name" value="Zn_ribbon_8"/>
    <property type="match status" value="1"/>
</dbReference>
<gene>
    <name evidence="2" type="ORF">ENV70_07805</name>
</gene>
<proteinExistence type="predicted"/>
<sequence length="75" mass="8301">MPIFEFRCKKCCYKFEELVLKNSELNDIKCPKCESKEVEKLISVFGFRSTGSNGETISAGSSCTGCQRTTCAGCK</sequence>
<comment type="caution">
    <text evidence="2">The sequence shown here is derived from an EMBL/GenBank/DDBJ whole genome shotgun (WGS) entry which is preliminary data.</text>
</comment>
<feature type="domain" description="Putative regulatory protein FmdB zinc ribbon" evidence="1">
    <location>
        <begin position="1"/>
        <end position="43"/>
    </location>
</feature>
<reference evidence="2" key="1">
    <citation type="journal article" date="2020" name="mSystems">
        <title>Genome- and Community-Level Interaction Insights into Carbon Utilization and Element Cycling Functions of Hydrothermarchaeota in Hydrothermal Sediment.</title>
        <authorList>
            <person name="Zhou Z."/>
            <person name="Liu Y."/>
            <person name="Xu W."/>
            <person name="Pan J."/>
            <person name="Luo Z.H."/>
            <person name="Li M."/>
        </authorList>
    </citation>
    <scope>NUCLEOTIDE SEQUENCE [LARGE SCALE GENOMIC DNA]</scope>
    <source>
        <strain evidence="2">SpSt-783</strain>
    </source>
</reference>
<organism evidence="2">
    <name type="scientific">candidate division WOR-3 bacterium</name>
    <dbReference type="NCBI Taxonomy" id="2052148"/>
    <lineage>
        <taxon>Bacteria</taxon>
        <taxon>Bacteria division WOR-3</taxon>
    </lineage>
</organism>
<dbReference type="AlphaFoldDB" id="A0A7C6AGR7"/>
<accession>A0A7C6AGR7</accession>